<dbReference type="EMBL" id="JH597761">
    <property type="protein sequence ID" value="EHP70963.1"/>
    <property type="molecule type" value="Genomic_DNA"/>
</dbReference>
<dbReference type="AlphaFoldDB" id="H2C468"/>
<proteinExistence type="predicted"/>
<dbReference type="GO" id="GO:0016887">
    <property type="term" value="F:ATP hydrolysis activity"/>
    <property type="evidence" value="ECO:0007669"/>
    <property type="project" value="InterPro"/>
</dbReference>
<evidence type="ECO:0000259" key="1">
    <source>
        <dbReference type="Pfam" id="PF13304"/>
    </source>
</evidence>
<dbReference type="Proteomes" id="UP000003980">
    <property type="component" value="Unassembled WGS sequence"/>
</dbReference>
<dbReference type="Pfam" id="PF13304">
    <property type="entry name" value="AAA_21"/>
    <property type="match status" value="1"/>
</dbReference>
<sequence>MEAAARRGAGLQAADMDGADASSALRDKPFQRVHPSSYVPQIISRLRIRNLLTYEDSGWIELGRRTLIVGPNGSGKTNMIRALRLLRAAVGLEGGIQETELRNYLHDLGKSSAGIDLEISLSEGEAVNTYQLFCSYYDGSQGTWISPGPSCEKLKERLADDVRISFSWISADGESPLGSSNVKAFYTIWFSKANFGVFLRAEPSQMSEG</sequence>
<reference evidence="2 3" key="1">
    <citation type="submission" date="2012-01" db="EMBL/GenBank/DDBJ databases">
        <title>Improved High-Quality Draft sequence of Metallosphaera yellowstonensis MK1.</title>
        <authorList>
            <consortium name="US DOE Joint Genome Institute"/>
            <person name="Lucas S."/>
            <person name="Han J."/>
            <person name="Cheng J.-F."/>
            <person name="Goodwin L."/>
            <person name="Pitluck S."/>
            <person name="Peters L."/>
            <person name="Teshima H."/>
            <person name="Detter J.C."/>
            <person name="Han C."/>
            <person name="Tapia R."/>
            <person name="Land M."/>
            <person name="Hauser L."/>
            <person name="Kyrpides N."/>
            <person name="Kozubal M."/>
            <person name="Macur R.E."/>
            <person name="Jay Z."/>
            <person name="Inskeep W."/>
            <person name="Woyke T."/>
        </authorList>
    </citation>
    <scope>NUCLEOTIDE SEQUENCE [LARGE SCALE GENOMIC DNA]</scope>
    <source>
        <strain evidence="2 3">MK1</strain>
    </source>
</reference>
<accession>H2C468</accession>
<protein>
    <recommendedName>
        <fullName evidence="1">ATPase AAA-type core domain-containing protein</fullName>
    </recommendedName>
</protein>
<evidence type="ECO:0000313" key="2">
    <source>
        <dbReference type="EMBL" id="EHP70963.1"/>
    </source>
</evidence>
<dbReference type="Gene3D" id="3.40.50.300">
    <property type="entry name" value="P-loop containing nucleotide triphosphate hydrolases"/>
    <property type="match status" value="1"/>
</dbReference>
<dbReference type="GO" id="GO:0005524">
    <property type="term" value="F:ATP binding"/>
    <property type="evidence" value="ECO:0007669"/>
    <property type="project" value="InterPro"/>
</dbReference>
<gene>
    <name evidence="2" type="ORF">MetMK1DRAFT_00014670</name>
</gene>
<dbReference type="SUPFAM" id="SSF52540">
    <property type="entry name" value="P-loop containing nucleoside triphosphate hydrolases"/>
    <property type="match status" value="1"/>
</dbReference>
<keyword evidence="3" id="KW-1185">Reference proteome</keyword>
<dbReference type="InterPro" id="IPR027417">
    <property type="entry name" value="P-loop_NTPase"/>
</dbReference>
<dbReference type="HOGENOM" id="CLU_1313153_0_0_2"/>
<organism evidence="2 3">
    <name type="scientific">Metallosphaera yellowstonensis MK1</name>
    <dbReference type="NCBI Taxonomy" id="671065"/>
    <lineage>
        <taxon>Archaea</taxon>
        <taxon>Thermoproteota</taxon>
        <taxon>Thermoprotei</taxon>
        <taxon>Sulfolobales</taxon>
        <taxon>Sulfolobaceae</taxon>
        <taxon>Metallosphaera</taxon>
    </lineage>
</organism>
<evidence type="ECO:0000313" key="3">
    <source>
        <dbReference type="Proteomes" id="UP000003980"/>
    </source>
</evidence>
<dbReference type="InterPro" id="IPR003959">
    <property type="entry name" value="ATPase_AAA_core"/>
</dbReference>
<name>H2C468_9CREN</name>
<feature type="domain" description="ATPase AAA-type core" evidence="1">
    <location>
        <begin position="66"/>
        <end position="120"/>
    </location>
</feature>